<reference evidence="1" key="2">
    <citation type="submission" date="2020-06" db="EMBL/GenBank/DDBJ databases">
        <title>Helianthus annuus Genome sequencing and assembly Release 2.</title>
        <authorList>
            <person name="Gouzy J."/>
            <person name="Langlade N."/>
            <person name="Munos S."/>
        </authorList>
    </citation>
    <scope>NUCLEOTIDE SEQUENCE</scope>
    <source>
        <tissue evidence="1">Leaves</tissue>
    </source>
</reference>
<comment type="caution">
    <text evidence="1">The sequence shown here is derived from an EMBL/GenBank/DDBJ whole genome shotgun (WGS) entry which is preliminary data.</text>
</comment>
<dbReference type="Proteomes" id="UP000215914">
    <property type="component" value="Unassembled WGS sequence"/>
</dbReference>
<reference evidence="1" key="1">
    <citation type="journal article" date="2017" name="Nature">
        <title>The sunflower genome provides insights into oil metabolism, flowering and Asterid evolution.</title>
        <authorList>
            <person name="Badouin H."/>
            <person name="Gouzy J."/>
            <person name="Grassa C.J."/>
            <person name="Murat F."/>
            <person name="Staton S.E."/>
            <person name="Cottret L."/>
            <person name="Lelandais-Briere C."/>
            <person name="Owens G.L."/>
            <person name="Carrere S."/>
            <person name="Mayjonade B."/>
            <person name="Legrand L."/>
            <person name="Gill N."/>
            <person name="Kane N.C."/>
            <person name="Bowers J.E."/>
            <person name="Hubner S."/>
            <person name="Bellec A."/>
            <person name="Berard A."/>
            <person name="Berges H."/>
            <person name="Blanchet N."/>
            <person name="Boniface M.C."/>
            <person name="Brunel D."/>
            <person name="Catrice O."/>
            <person name="Chaidir N."/>
            <person name="Claudel C."/>
            <person name="Donnadieu C."/>
            <person name="Faraut T."/>
            <person name="Fievet G."/>
            <person name="Helmstetter N."/>
            <person name="King M."/>
            <person name="Knapp S.J."/>
            <person name="Lai Z."/>
            <person name="Le Paslier M.C."/>
            <person name="Lippi Y."/>
            <person name="Lorenzon L."/>
            <person name="Mandel J.R."/>
            <person name="Marage G."/>
            <person name="Marchand G."/>
            <person name="Marquand E."/>
            <person name="Bret-Mestries E."/>
            <person name="Morien E."/>
            <person name="Nambeesan S."/>
            <person name="Nguyen T."/>
            <person name="Pegot-Espagnet P."/>
            <person name="Pouilly N."/>
            <person name="Raftis F."/>
            <person name="Sallet E."/>
            <person name="Schiex T."/>
            <person name="Thomas J."/>
            <person name="Vandecasteele C."/>
            <person name="Vares D."/>
            <person name="Vear F."/>
            <person name="Vautrin S."/>
            <person name="Crespi M."/>
            <person name="Mangin B."/>
            <person name="Burke J.M."/>
            <person name="Salse J."/>
            <person name="Munos S."/>
            <person name="Vincourt P."/>
            <person name="Rieseberg L.H."/>
            <person name="Langlade N.B."/>
        </authorList>
    </citation>
    <scope>NUCLEOTIDE SEQUENCE</scope>
    <source>
        <tissue evidence="1">Leaves</tissue>
    </source>
</reference>
<evidence type="ECO:0000313" key="2">
    <source>
        <dbReference type="Proteomes" id="UP000215914"/>
    </source>
</evidence>
<accession>A0A9K3JKC1</accession>
<evidence type="ECO:0000313" key="1">
    <source>
        <dbReference type="EMBL" id="KAF5817211.1"/>
    </source>
</evidence>
<keyword evidence="2" id="KW-1185">Reference proteome</keyword>
<dbReference type="EMBL" id="MNCJ02000317">
    <property type="protein sequence ID" value="KAF5817211.1"/>
    <property type="molecule type" value="Genomic_DNA"/>
</dbReference>
<name>A0A9K3JKC1_HELAN</name>
<dbReference type="Gramene" id="mRNA:HanXRQr2_Chr02g0050291">
    <property type="protein sequence ID" value="CDS:HanXRQr2_Chr02g0050291.1"/>
    <property type="gene ID" value="HanXRQr2_Chr02g0050291"/>
</dbReference>
<proteinExistence type="predicted"/>
<protein>
    <submittedName>
        <fullName evidence="1">Uncharacterized protein</fullName>
    </submittedName>
</protein>
<gene>
    <name evidence="1" type="ORF">HanXRQr2_Chr02g0050291</name>
</gene>
<dbReference type="AlphaFoldDB" id="A0A9K3JKC1"/>
<organism evidence="1 2">
    <name type="scientific">Helianthus annuus</name>
    <name type="common">Common sunflower</name>
    <dbReference type="NCBI Taxonomy" id="4232"/>
    <lineage>
        <taxon>Eukaryota</taxon>
        <taxon>Viridiplantae</taxon>
        <taxon>Streptophyta</taxon>
        <taxon>Embryophyta</taxon>
        <taxon>Tracheophyta</taxon>
        <taxon>Spermatophyta</taxon>
        <taxon>Magnoliopsida</taxon>
        <taxon>eudicotyledons</taxon>
        <taxon>Gunneridae</taxon>
        <taxon>Pentapetalae</taxon>
        <taxon>asterids</taxon>
        <taxon>campanulids</taxon>
        <taxon>Asterales</taxon>
        <taxon>Asteraceae</taxon>
        <taxon>Asteroideae</taxon>
        <taxon>Heliantheae alliance</taxon>
        <taxon>Heliantheae</taxon>
        <taxon>Helianthus</taxon>
    </lineage>
</organism>
<sequence length="64" mass="7197">MHFRPDTMTQTGLTFDSRSDWSVWSGSENTAFSSSSPSRRNSLPIYPHASLSIILRERNKHSGA</sequence>